<proteinExistence type="inferred from homology"/>
<dbReference type="InterPro" id="IPR001348">
    <property type="entry name" value="ATP_PRibTrfase_HisG"/>
</dbReference>
<evidence type="ECO:0000256" key="2">
    <source>
        <dbReference type="ARBA" id="ARBA00004496"/>
    </source>
</evidence>
<keyword evidence="12" id="KW-0067">ATP-binding</keyword>
<evidence type="ECO:0000256" key="7">
    <source>
        <dbReference type="ARBA" id="ARBA00022490"/>
    </source>
</evidence>
<keyword evidence="8" id="KW-0028">Amino-acid biosynthesis</keyword>
<gene>
    <name evidence="15" type="ORF">BN14_10205</name>
</gene>
<evidence type="ECO:0000256" key="11">
    <source>
        <dbReference type="ARBA" id="ARBA00022741"/>
    </source>
</evidence>
<comment type="similarity">
    <text evidence="4">Belongs to the ATP phosphoribosyltransferase family.</text>
</comment>
<evidence type="ECO:0000313" key="15">
    <source>
        <dbReference type="EMBL" id="CCO36082.1"/>
    </source>
</evidence>
<dbReference type="Gene3D" id="3.30.70.120">
    <property type="match status" value="1"/>
</dbReference>
<evidence type="ECO:0000256" key="3">
    <source>
        <dbReference type="ARBA" id="ARBA00004667"/>
    </source>
</evidence>
<comment type="subcellular location">
    <subcellularLocation>
        <location evidence="2">Cytoplasm</location>
    </subcellularLocation>
</comment>
<dbReference type="FunFam" id="3.30.70.120:FF:000003">
    <property type="entry name" value="ATP phosphoribosyltransferase"/>
    <property type="match status" value="1"/>
</dbReference>
<dbReference type="GO" id="GO:0000105">
    <property type="term" value="P:L-histidine biosynthetic process"/>
    <property type="evidence" value="ECO:0007669"/>
    <property type="project" value="UniProtKB-UniPathway"/>
</dbReference>
<evidence type="ECO:0000256" key="8">
    <source>
        <dbReference type="ARBA" id="ARBA00022605"/>
    </source>
</evidence>
<dbReference type="SUPFAM" id="SSF54913">
    <property type="entry name" value="GlnB-like"/>
    <property type="match status" value="1"/>
</dbReference>
<dbReference type="GO" id="GO:0005737">
    <property type="term" value="C:cytoplasm"/>
    <property type="evidence" value="ECO:0007669"/>
    <property type="project" value="UniProtKB-SubCell"/>
</dbReference>
<dbReference type="EMBL" id="CAOJ01015502">
    <property type="protein sequence ID" value="CCO36082.1"/>
    <property type="molecule type" value="Genomic_DNA"/>
</dbReference>
<dbReference type="InterPro" id="IPR015867">
    <property type="entry name" value="N-reg_PII/ATP_PRibTrfase_C"/>
</dbReference>
<comment type="caution">
    <text evidence="15">The sequence shown here is derived from an EMBL/GenBank/DDBJ whole genome shotgun (WGS) entry which is preliminary data.</text>
</comment>
<dbReference type="Proteomes" id="UP000012065">
    <property type="component" value="Unassembled WGS sequence"/>
</dbReference>
<comment type="catalytic activity">
    <reaction evidence="1">
        <text>1-(5-phospho-beta-D-ribosyl)-ATP + diphosphate = 5-phospho-alpha-D-ribose 1-diphosphate + ATP</text>
        <dbReference type="Rhea" id="RHEA:18473"/>
        <dbReference type="ChEBI" id="CHEBI:30616"/>
        <dbReference type="ChEBI" id="CHEBI:33019"/>
        <dbReference type="ChEBI" id="CHEBI:58017"/>
        <dbReference type="ChEBI" id="CHEBI:73183"/>
        <dbReference type="EC" id="2.4.2.17"/>
    </reaction>
</comment>
<keyword evidence="10 15" id="KW-0808">Transferase</keyword>
<evidence type="ECO:0000256" key="12">
    <source>
        <dbReference type="ARBA" id="ARBA00022840"/>
    </source>
</evidence>
<dbReference type="EC" id="2.4.2.17" evidence="5"/>
<keyword evidence="13" id="KW-0368">Histidine biosynthesis</keyword>
<dbReference type="PANTHER" id="PTHR21403">
    <property type="entry name" value="ATP PHOSPHORIBOSYLTRANSFERASE ATP-PRTASE"/>
    <property type="match status" value="1"/>
</dbReference>
<evidence type="ECO:0000313" key="16">
    <source>
        <dbReference type="Proteomes" id="UP000012065"/>
    </source>
</evidence>
<dbReference type="AlphaFoldDB" id="M5CGG6"/>
<keyword evidence="9 15" id="KW-0328">Glycosyltransferase</keyword>
<accession>M5CGG6</accession>
<name>M5CGG6_THACB</name>
<evidence type="ECO:0000256" key="5">
    <source>
        <dbReference type="ARBA" id="ARBA00011946"/>
    </source>
</evidence>
<dbReference type="Pfam" id="PF08029">
    <property type="entry name" value="HisG_C"/>
    <property type="match status" value="1"/>
</dbReference>
<dbReference type="PANTHER" id="PTHR21403:SF8">
    <property type="entry name" value="ATP PHOSPHORIBOSYLTRANSFERASE"/>
    <property type="match status" value="1"/>
</dbReference>
<evidence type="ECO:0000256" key="4">
    <source>
        <dbReference type="ARBA" id="ARBA00009372"/>
    </source>
</evidence>
<dbReference type="HOGENOM" id="CLU_2028313_0_0_1"/>
<evidence type="ECO:0000256" key="13">
    <source>
        <dbReference type="ARBA" id="ARBA00023102"/>
    </source>
</evidence>
<protein>
    <recommendedName>
        <fullName evidence="6">ATP phosphoribosyltransferase</fullName>
        <ecNumber evidence="5">2.4.2.17</ecNumber>
    </recommendedName>
</protein>
<evidence type="ECO:0000256" key="6">
    <source>
        <dbReference type="ARBA" id="ARBA00020998"/>
    </source>
</evidence>
<evidence type="ECO:0000256" key="9">
    <source>
        <dbReference type="ARBA" id="ARBA00022676"/>
    </source>
</evidence>
<dbReference type="GO" id="GO:0005524">
    <property type="term" value="F:ATP binding"/>
    <property type="evidence" value="ECO:0007669"/>
    <property type="project" value="UniProtKB-KW"/>
</dbReference>
<dbReference type="GO" id="GO:0003879">
    <property type="term" value="F:ATP phosphoribosyltransferase activity"/>
    <property type="evidence" value="ECO:0007669"/>
    <property type="project" value="UniProtKB-EC"/>
</dbReference>
<evidence type="ECO:0000256" key="10">
    <source>
        <dbReference type="ARBA" id="ARBA00022679"/>
    </source>
</evidence>
<organism evidence="15 16">
    <name type="scientific">Thanatephorus cucumeris (strain AG1-IB / isolate 7/3/14)</name>
    <name type="common">Lettuce bottom rot fungus</name>
    <name type="synonym">Rhizoctonia solani</name>
    <dbReference type="NCBI Taxonomy" id="1108050"/>
    <lineage>
        <taxon>Eukaryota</taxon>
        <taxon>Fungi</taxon>
        <taxon>Dikarya</taxon>
        <taxon>Basidiomycota</taxon>
        <taxon>Agaricomycotina</taxon>
        <taxon>Agaricomycetes</taxon>
        <taxon>Cantharellales</taxon>
        <taxon>Ceratobasidiaceae</taxon>
        <taxon>Rhizoctonia</taxon>
        <taxon>Rhizoctonia solani AG-1</taxon>
    </lineage>
</organism>
<dbReference type="GO" id="GO:0000287">
    <property type="term" value="F:magnesium ion binding"/>
    <property type="evidence" value="ECO:0007669"/>
    <property type="project" value="InterPro"/>
</dbReference>
<evidence type="ECO:0000256" key="1">
    <source>
        <dbReference type="ARBA" id="ARBA00000915"/>
    </source>
</evidence>
<sequence>MRAAGLRPIETIMHTEAVLIASSLPKKPSMLEVVDQIKSRLAGVVASSKYILCQYNVRRVDLAVAKSITPGRRSATVSSLDNDAWVAVSSMVEKEKAASVMDELQKIGAEEIILLKIDNCRV</sequence>
<comment type="pathway">
    <text evidence="3">Amino-acid biosynthesis; L-histidine biosynthesis; L-histidine from 5-phospho-alpha-D-ribose 1-diphosphate: step 1/9.</text>
</comment>
<dbReference type="NCBIfam" id="TIGR03455">
    <property type="entry name" value="HisG_C-term"/>
    <property type="match status" value="1"/>
</dbReference>
<dbReference type="UniPathway" id="UPA00031">
    <property type="reaction ID" value="UER00006"/>
</dbReference>
<reference evidence="15 16" key="1">
    <citation type="journal article" date="2013" name="J. Biotechnol.">
        <title>Establishment and interpretation of the genome sequence of the phytopathogenic fungus Rhizoctonia solani AG1-IB isolate 7/3/14.</title>
        <authorList>
            <person name="Wibberg D.W."/>
            <person name="Jelonek L.J."/>
            <person name="Rupp O.R."/>
            <person name="Hennig M.H."/>
            <person name="Eikmeyer F.E."/>
            <person name="Goesmann A.G."/>
            <person name="Hartmann A.H."/>
            <person name="Borriss R.B."/>
            <person name="Grosch R.G."/>
            <person name="Puehler A.P."/>
            <person name="Schlueter A.S."/>
        </authorList>
    </citation>
    <scope>NUCLEOTIDE SEQUENCE [LARGE SCALE GENOMIC DNA]</scope>
    <source>
        <strain evidence="16">AG1-IB / isolate 7/3/14</strain>
    </source>
</reference>
<dbReference type="InterPro" id="IPR013115">
    <property type="entry name" value="HisG_C"/>
</dbReference>
<dbReference type="InterPro" id="IPR011322">
    <property type="entry name" value="N-reg_PII-like_a/b"/>
</dbReference>
<feature type="domain" description="Histidine biosynthesis HisG C-terminal" evidence="14">
    <location>
        <begin position="49"/>
        <end position="119"/>
    </location>
</feature>
<keyword evidence="11" id="KW-0547">Nucleotide-binding</keyword>
<evidence type="ECO:0000259" key="14">
    <source>
        <dbReference type="Pfam" id="PF08029"/>
    </source>
</evidence>
<keyword evidence="7" id="KW-0963">Cytoplasm</keyword>